<name>A0A4V6ICM4_9NOCA</name>
<sequence>MSKERGVPRPLKRAEYEIVFITNEAQKGWTDCLAAARNAMVDAWEALTRAPEQTSARLYPLKGDFRYGTHQGRAYERYQYKFSDGGRLWYFVEHAPKGSKTAGRVLVERCMPGHPKQTE</sequence>
<organism evidence="1 2">
    <name type="scientific">Nocardia cyriacigeorgica</name>
    <dbReference type="NCBI Taxonomy" id="135487"/>
    <lineage>
        <taxon>Bacteria</taxon>
        <taxon>Bacillati</taxon>
        <taxon>Actinomycetota</taxon>
        <taxon>Actinomycetes</taxon>
        <taxon>Mycobacteriales</taxon>
        <taxon>Nocardiaceae</taxon>
        <taxon>Nocardia</taxon>
    </lineage>
</organism>
<accession>A0A4V6ICM4</accession>
<dbReference type="Proteomes" id="UP000290439">
    <property type="component" value="Chromosome"/>
</dbReference>
<reference evidence="1 2" key="1">
    <citation type="submission" date="2019-02" db="EMBL/GenBank/DDBJ databases">
        <authorList>
            <consortium name="Pathogen Informatics"/>
        </authorList>
    </citation>
    <scope>NUCLEOTIDE SEQUENCE [LARGE SCALE GENOMIC DNA]</scope>
    <source>
        <strain evidence="1 2">3012STDY6756504</strain>
    </source>
</reference>
<evidence type="ECO:0008006" key="3">
    <source>
        <dbReference type="Google" id="ProtNLM"/>
    </source>
</evidence>
<evidence type="ECO:0000313" key="1">
    <source>
        <dbReference type="EMBL" id="VFB00234.1"/>
    </source>
</evidence>
<proteinExistence type="predicted"/>
<dbReference type="AlphaFoldDB" id="A0A4V6ICM4"/>
<gene>
    <name evidence="1" type="ORF">NCTC10797_04027</name>
</gene>
<evidence type="ECO:0000313" key="2">
    <source>
        <dbReference type="Proteomes" id="UP000290439"/>
    </source>
</evidence>
<dbReference type="EMBL" id="LR215973">
    <property type="protein sequence ID" value="VFB00234.1"/>
    <property type="molecule type" value="Genomic_DNA"/>
</dbReference>
<protein>
    <recommendedName>
        <fullName evidence="3">Type II toxin-antitoxin system RelE/ParE family toxin</fullName>
    </recommendedName>
</protein>
<dbReference type="RefSeq" id="WP_130918160.1">
    <property type="nucleotide sequence ID" value="NZ_LR215973.1"/>
</dbReference>